<dbReference type="EMBL" id="OX459122">
    <property type="protein sequence ID" value="CAI9107154.1"/>
    <property type="molecule type" value="Genomic_DNA"/>
</dbReference>
<keyword evidence="7" id="KW-0804">Transcription</keyword>
<dbReference type="InterPro" id="IPR011124">
    <property type="entry name" value="Znf_CW"/>
</dbReference>
<dbReference type="InterPro" id="IPR057743">
    <property type="entry name" value="Zfn_VAL1-3_N"/>
</dbReference>
<dbReference type="Pfam" id="PF07496">
    <property type="entry name" value="zf-CW"/>
    <property type="match status" value="1"/>
</dbReference>
<dbReference type="Gene3D" id="3.30.40.100">
    <property type="match status" value="1"/>
</dbReference>
<comment type="subcellular location">
    <subcellularLocation>
        <location evidence="1">Nucleus</location>
    </subcellularLocation>
</comment>
<dbReference type="PANTHER" id="PTHR46245:SF3">
    <property type="entry name" value="B3 DOMAIN-CONTAINING TRANSCRIPTION REPRESSOR VAL1"/>
    <property type="match status" value="1"/>
</dbReference>
<feature type="region of interest" description="Disordered" evidence="9">
    <location>
        <begin position="224"/>
        <end position="296"/>
    </location>
</feature>
<evidence type="ECO:0000259" key="11">
    <source>
        <dbReference type="PROSITE" id="PS51050"/>
    </source>
</evidence>
<feature type="compositionally biased region" description="Polar residues" evidence="9">
    <location>
        <begin position="266"/>
        <end position="277"/>
    </location>
</feature>
<reference evidence="12" key="1">
    <citation type="submission" date="2023-03" db="EMBL/GenBank/DDBJ databases">
        <authorList>
            <person name="Julca I."/>
        </authorList>
    </citation>
    <scope>NUCLEOTIDE SEQUENCE</scope>
</reference>
<dbReference type="GO" id="GO:0006355">
    <property type="term" value="P:regulation of DNA-templated transcription"/>
    <property type="evidence" value="ECO:0007669"/>
    <property type="project" value="UniProtKB-ARBA"/>
</dbReference>
<feature type="domain" description="TF-B3" evidence="10">
    <location>
        <begin position="321"/>
        <end position="422"/>
    </location>
</feature>
<dbReference type="GO" id="GO:0008270">
    <property type="term" value="F:zinc ion binding"/>
    <property type="evidence" value="ECO:0007669"/>
    <property type="project" value="UniProtKB-KW"/>
</dbReference>
<dbReference type="Pfam" id="PF02362">
    <property type="entry name" value="B3"/>
    <property type="match status" value="1"/>
</dbReference>
<protein>
    <submittedName>
        <fullName evidence="12">OLC1v1006451C3</fullName>
    </submittedName>
</protein>
<dbReference type="AlphaFoldDB" id="A0AAV1DJL3"/>
<evidence type="ECO:0000256" key="5">
    <source>
        <dbReference type="ARBA" id="ARBA00023015"/>
    </source>
</evidence>
<dbReference type="Gene3D" id="2.40.330.10">
    <property type="entry name" value="DNA-binding pseudobarrel domain"/>
    <property type="match status" value="1"/>
</dbReference>
<keyword evidence="8" id="KW-0539">Nucleus</keyword>
<dbReference type="PROSITE" id="PS51050">
    <property type="entry name" value="ZF_CW"/>
    <property type="match status" value="1"/>
</dbReference>
<evidence type="ECO:0000256" key="1">
    <source>
        <dbReference type="ARBA" id="ARBA00004123"/>
    </source>
</evidence>
<proteinExistence type="predicted"/>
<sequence>MMSKICMNESCRLTTSSEWKNGWVLKSGGFATLCYSCGAAYEKFAFCDTFHRKEDGWRDCRICGKPMHCGCVASKLLIDCLDTGGVACASCVKSRDATPLQPVQILGDDIIANGTVNIDVVPTVGKRRNFGDLLQIGSSFDISGSRKVLKTQIYGNASSYLGQSRSEGTMLPFGEVNIGSPHFAQQPLGSSIYLTPESHRAEPGVKDMHESLVQSPLNMSLSNTLSASSSGIPFSDAHVEGSDQNKGSPSQRSRNVLPKPPKPVSSAGSDATRSPSQPRIARPPAEGRGRSQLLPRYWPRITEQELQQISGDLKSTIVPLFEKVLSASDAGRIGRLVLPKACAEAYFPPINQSEGLPIRIQDVKGKEWTFQFRFWPNNNSRMYVLEGVTPCIQNMQLQAGDTVTFSRIDPGGQLVMGFRKSTSNVDNQDQPSSGLPNGGSSGENSHSGASDNMLNGSHTGEDSLQQQTLISEKKKARNIGKNKRLLMHSDDALELRVTWEEAQELLRPPPTNNPTIIKIDDYEFEEYDEPPIFGKKTTFTVGPSGKQEQWVQCDNCSKWRKLPVDYLVPASWTCSDNIYDPNSSCSAPDEINPREEDALNKSRKDYKRKMIGSSVESEPSGLDALANAAVLGDNTADLAESSVEATTTRHPRHRPGCSCIVCIQPPSGKGKHPQQCKCTVCATVKRRFKTLMQRKKKRQSEREAELAQGLTQDNSKEASAMEGATEVAVVEVNQLDADISQAGNQVDVEESGKGHLDLNSHPGREEDMLAEAAAGINMDSLIDAASIPLDIYLRQNGISSLSQASTSHLTSGIEVVADEGCSSSANGEPDKKVDDE</sequence>
<dbReference type="InterPro" id="IPR015300">
    <property type="entry name" value="DNA-bd_pseudobarrel_sf"/>
</dbReference>
<keyword evidence="6" id="KW-0238">DNA-binding</keyword>
<dbReference type="Pfam" id="PF25813">
    <property type="entry name" value="zf_VAL1_N"/>
    <property type="match status" value="1"/>
</dbReference>
<evidence type="ECO:0000256" key="8">
    <source>
        <dbReference type="ARBA" id="ARBA00023242"/>
    </source>
</evidence>
<evidence type="ECO:0000313" key="12">
    <source>
        <dbReference type="EMBL" id="CAI9107154.1"/>
    </source>
</evidence>
<evidence type="ECO:0000256" key="9">
    <source>
        <dbReference type="SAM" id="MobiDB-lite"/>
    </source>
</evidence>
<evidence type="ECO:0000256" key="3">
    <source>
        <dbReference type="ARBA" id="ARBA00022771"/>
    </source>
</evidence>
<feature type="compositionally biased region" description="Polar residues" evidence="9">
    <location>
        <begin position="244"/>
        <end position="254"/>
    </location>
</feature>
<feature type="compositionally biased region" description="Polar residues" evidence="9">
    <location>
        <begin position="452"/>
        <end position="466"/>
    </location>
</feature>
<dbReference type="SMART" id="SM01019">
    <property type="entry name" value="B3"/>
    <property type="match status" value="1"/>
</dbReference>
<dbReference type="FunFam" id="2.40.330.10:FF:000006">
    <property type="entry name" value="B3 domain-containing transcription repressor VAL1"/>
    <property type="match status" value="1"/>
</dbReference>
<feature type="compositionally biased region" description="Polar residues" evidence="9">
    <location>
        <begin position="420"/>
        <end position="430"/>
    </location>
</feature>
<dbReference type="GO" id="GO:0003677">
    <property type="term" value="F:DNA binding"/>
    <property type="evidence" value="ECO:0007669"/>
    <property type="project" value="UniProtKB-KW"/>
</dbReference>
<dbReference type="SUPFAM" id="SSF101936">
    <property type="entry name" value="DNA-binding pseudobarrel domain"/>
    <property type="match status" value="1"/>
</dbReference>
<evidence type="ECO:0000256" key="7">
    <source>
        <dbReference type="ARBA" id="ARBA00023163"/>
    </source>
</evidence>
<feature type="region of interest" description="Disordered" evidence="9">
    <location>
        <begin position="693"/>
        <end position="723"/>
    </location>
</feature>
<dbReference type="PANTHER" id="PTHR46245">
    <property type="entry name" value="B3 DOMAIN-CONTAINING PROTEIN OS07G0563300"/>
    <property type="match status" value="1"/>
</dbReference>
<keyword evidence="3" id="KW-0863">Zinc-finger</keyword>
<keyword evidence="4" id="KW-0862">Zinc</keyword>
<evidence type="ECO:0000313" key="13">
    <source>
        <dbReference type="Proteomes" id="UP001161247"/>
    </source>
</evidence>
<dbReference type="GO" id="GO:0005634">
    <property type="term" value="C:nucleus"/>
    <property type="evidence" value="ECO:0007669"/>
    <property type="project" value="UniProtKB-SubCell"/>
</dbReference>
<keyword evidence="5" id="KW-0805">Transcription regulation</keyword>
<feature type="region of interest" description="Disordered" evidence="9">
    <location>
        <begin position="817"/>
        <end position="836"/>
    </location>
</feature>
<evidence type="ECO:0000256" key="2">
    <source>
        <dbReference type="ARBA" id="ARBA00022723"/>
    </source>
</evidence>
<evidence type="ECO:0000256" key="6">
    <source>
        <dbReference type="ARBA" id="ARBA00023125"/>
    </source>
</evidence>
<dbReference type="CDD" id="cd10017">
    <property type="entry name" value="B3_DNA"/>
    <property type="match status" value="1"/>
</dbReference>
<keyword evidence="2" id="KW-0479">Metal-binding</keyword>
<evidence type="ECO:0000256" key="4">
    <source>
        <dbReference type="ARBA" id="ARBA00022833"/>
    </source>
</evidence>
<dbReference type="PROSITE" id="PS50863">
    <property type="entry name" value="B3"/>
    <property type="match status" value="1"/>
</dbReference>
<organism evidence="12 13">
    <name type="scientific">Oldenlandia corymbosa var. corymbosa</name>
    <dbReference type="NCBI Taxonomy" id="529605"/>
    <lineage>
        <taxon>Eukaryota</taxon>
        <taxon>Viridiplantae</taxon>
        <taxon>Streptophyta</taxon>
        <taxon>Embryophyta</taxon>
        <taxon>Tracheophyta</taxon>
        <taxon>Spermatophyta</taxon>
        <taxon>Magnoliopsida</taxon>
        <taxon>eudicotyledons</taxon>
        <taxon>Gunneridae</taxon>
        <taxon>Pentapetalae</taxon>
        <taxon>asterids</taxon>
        <taxon>lamiids</taxon>
        <taxon>Gentianales</taxon>
        <taxon>Rubiaceae</taxon>
        <taxon>Rubioideae</taxon>
        <taxon>Spermacoceae</taxon>
        <taxon>Hedyotis-Oldenlandia complex</taxon>
        <taxon>Oldenlandia</taxon>
    </lineage>
</organism>
<keyword evidence="13" id="KW-1185">Reference proteome</keyword>
<name>A0AAV1DJL3_OLDCO</name>
<gene>
    <name evidence="12" type="ORF">OLC1_LOCUS15534</name>
</gene>
<accession>A0AAV1DJL3</accession>
<dbReference type="InterPro" id="IPR003340">
    <property type="entry name" value="B3_DNA-bd"/>
</dbReference>
<feature type="domain" description="CW-type" evidence="11">
    <location>
        <begin position="544"/>
        <end position="593"/>
    </location>
</feature>
<evidence type="ECO:0000259" key="10">
    <source>
        <dbReference type="PROSITE" id="PS50863"/>
    </source>
</evidence>
<feature type="region of interest" description="Disordered" evidence="9">
    <location>
        <begin position="416"/>
        <end position="466"/>
    </location>
</feature>
<dbReference type="Proteomes" id="UP001161247">
    <property type="component" value="Chromosome 5"/>
</dbReference>